<dbReference type="OrthoDB" id="144961at2157"/>
<protein>
    <submittedName>
        <fullName evidence="1">Uncharacterized protein</fullName>
    </submittedName>
</protein>
<name>D7E6H6_METEZ</name>
<accession>D7E6H6</accession>
<dbReference type="Proteomes" id="UP000000391">
    <property type="component" value="Chromosome"/>
</dbReference>
<dbReference type="KEGG" id="mev:Metev_0270"/>
<dbReference type="GeneID" id="9345883"/>
<evidence type="ECO:0000313" key="2">
    <source>
        <dbReference type="Proteomes" id="UP000000391"/>
    </source>
</evidence>
<keyword evidence="2" id="KW-1185">Reference proteome</keyword>
<gene>
    <name evidence="1" type="ordered locus">Metev_0270</name>
</gene>
<dbReference type="STRING" id="644295.Metev_0270"/>
<sequence length="167" mass="20044">MENCIICGQEQDSKQYEGYNICTACVDILEDVMTEYFLKTIYNNTPKAYDNFLNYLYRTTRYISDYKRLTNNSVDYTKKIDARAKDALEYTTHPSKQRYFEHMHVVLEWLKNNPEFYHYYFKEYYVCPNCCASLFEKYTTNSIGEWFVITCSNCEALIKKFYSPKLV</sequence>
<evidence type="ECO:0000313" key="1">
    <source>
        <dbReference type="EMBL" id="ADI73198.1"/>
    </source>
</evidence>
<dbReference type="AlphaFoldDB" id="D7E6H6"/>
<dbReference type="EMBL" id="CP002069">
    <property type="protein sequence ID" value="ADI73198.1"/>
    <property type="molecule type" value="Genomic_DNA"/>
</dbReference>
<proteinExistence type="predicted"/>
<reference evidence="1 2" key="1">
    <citation type="submission" date="2010-06" db="EMBL/GenBank/DDBJ databases">
        <title>Complete sequence chromosome of Methanohalobium evestigatum Z-7303.</title>
        <authorList>
            <consortium name="US DOE Joint Genome Institute"/>
            <person name="Lucas S."/>
            <person name="Copeland A."/>
            <person name="Lapidus A."/>
            <person name="Cheng J.-F."/>
            <person name="Bruce D."/>
            <person name="Goodwin L."/>
            <person name="Pitluck S."/>
            <person name="Saunders E."/>
            <person name="Detter J.C."/>
            <person name="Han C."/>
            <person name="Tapia R."/>
            <person name="Land M."/>
            <person name="Hauser L."/>
            <person name="Kyrpides N."/>
            <person name="Mikhailova N."/>
            <person name="Sieprawska-Lupa M."/>
            <person name="Whitman W.B."/>
            <person name="Anderson I."/>
            <person name="Woyke T."/>
        </authorList>
    </citation>
    <scope>NUCLEOTIDE SEQUENCE [LARGE SCALE GENOMIC DNA]</scope>
    <source>
        <strain evidence="2">ATCC BAA-1072 / DSM 3721 / NBRC 107634 / OCM 161 / Z-7303</strain>
    </source>
</reference>
<organism evidence="1 2">
    <name type="scientific">Methanohalobium evestigatum (strain ATCC BAA-1072 / DSM 3721 / NBRC 107634 / OCM 161 / Z-7303)</name>
    <dbReference type="NCBI Taxonomy" id="644295"/>
    <lineage>
        <taxon>Archaea</taxon>
        <taxon>Methanobacteriati</taxon>
        <taxon>Methanobacteriota</taxon>
        <taxon>Stenosarchaea group</taxon>
        <taxon>Methanomicrobia</taxon>
        <taxon>Methanosarcinales</taxon>
        <taxon>Methanosarcinaceae</taxon>
        <taxon>Methanohalobium</taxon>
    </lineage>
</organism>
<dbReference type="RefSeq" id="WP_013193766.1">
    <property type="nucleotide sequence ID" value="NC_014253.1"/>
</dbReference>
<dbReference type="HOGENOM" id="CLU_1590897_0_0_2"/>